<comment type="subcellular location">
    <subcellularLocation>
        <location evidence="1">Plastid</location>
    </subcellularLocation>
</comment>
<sequence>MLVLFCSLAAGMVARGVRPARPLGPLGAAASESIAAPDAKAAIERLSAGTENGIRASDEAAAEIAALIAGLENANPTADIATSGLLDGTWQLVYTTTKGSSAGALGPFVGTVSQIIDLGAGSYVNLVELPLLTGKLGATWDVEGPDTWTVNFEFIEFFLFGQSVTKKPLTAKGTWEMTYLDSDFRILRAQGKKDAPPNVYVLKRRAP</sequence>
<comment type="caution">
    <text evidence="5">The sequence shown here is derived from an EMBL/GenBank/DDBJ whole genome shotgun (WGS) entry which is preliminary data.</text>
</comment>
<keyword evidence="6" id="KW-1185">Reference proteome</keyword>
<evidence type="ECO:0000256" key="1">
    <source>
        <dbReference type="ARBA" id="ARBA00004474"/>
    </source>
</evidence>
<dbReference type="Proteomes" id="UP001230188">
    <property type="component" value="Unassembled WGS sequence"/>
</dbReference>
<dbReference type="EMBL" id="JAQMWT010000302">
    <property type="protein sequence ID" value="KAJ8606032.1"/>
    <property type="molecule type" value="Genomic_DNA"/>
</dbReference>
<gene>
    <name evidence="5" type="ORF">CTAYLR_010788</name>
</gene>
<reference evidence="5" key="1">
    <citation type="submission" date="2023-01" db="EMBL/GenBank/DDBJ databases">
        <title>Metagenome sequencing of chrysophaentin producing Chrysophaeum taylorii.</title>
        <authorList>
            <person name="Davison J."/>
            <person name="Bewley C."/>
        </authorList>
    </citation>
    <scope>NUCLEOTIDE SEQUENCE</scope>
    <source>
        <strain evidence="5">NIES-1699</strain>
    </source>
</reference>
<evidence type="ECO:0000256" key="2">
    <source>
        <dbReference type="ARBA" id="ARBA00022640"/>
    </source>
</evidence>
<feature type="signal peptide" evidence="3">
    <location>
        <begin position="1"/>
        <end position="16"/>
    </location>
</feature>
<evidence type="ECO:0000256" key="3">
    <source>
        <dbReference type="SAM" id="SignalP"/>
    </source>
</evidence>
<evidence type="ECO:0000259" key="4">
    <source>
        <dbReference type="Pfam" id="PF04755"/>
    </source>
</evidence>
<feature type="chain" id="PRO_5042132123" description="Plastid lipid-associated protein/fibrillin conserved domain-containing protein" evidence="3">
    <location>
        <begin position="17"/>
        <end position="207"/>
    </location>
</feature>
<keyword evidence="2" id="KW-0934">Plastid</keyword>
<evidence type="ECO:0000313" key="6">
    <source>
        <dbReference type="Proteomes" id="UP001230188"/>
    </source>
</evidence>
<name>A0AAD7UIM1_9STRA</name>
<proteinExistence type="predicted"/>
<dbReference type="PANTHER" id="PTHR31906">
    <property type="entry name" value="PLASTID-LIPID-ASSOCIATED PROTEIN 4, CHLOROPLASTIC-RELATED"/>
    <property type="match status" value="1"/>
</dbReference>
<feature type="domain" description="Plastid lipid-associated protein/fibrillin conserved" evidence="4">
    <location>
        <begin position="45"/>
        <end position="190"/>
    </location>
</feature>
<accession>A0AAD7UIM1</accession>
<keyword evidence="3" id="KW-0732">Signal</keyword>
<dbReference type="InterPro" id="IPR006843">
    <property type="entry name" value="PAP/fibrillin_dom"/>
</dbReference>
<organism evidence="5 6">
    <name type="scientific">Chrysophaeum taylorii</name>
    <dbReference type="NCBI Taxonomy" id="2483200"/>
    <lineage>
        <taxon>Eukaryota</taxon>
        <taxon>Sar</taxon>
        <taxon>Stramenopiles</taxon>
        <taxon>Ochrophyta</taxon>
        <taxon>Pelagophyceae</taxon>
        <taxon>Pelagomonadales</taxon>
        <taxon>Pelagomonadaceae</taxon>
        <taxon>Chrysophaeum</taxon>
    </lineage>
</organism>
<dbReference type="GO" id="GO:0009536">
    <property type="term" value="C:plastid"/>
    <property type="evidence" value="ECO:0007669"/>
    <property type="project" value="UniProtKB-SubCell"/>
</dbReference>
<dbReference type="InterPro" id="IPR039633">
    <property type="entry name" value="PAP"/>
</dbReference>
<protein>
    <recommendedName>
        <fullName evidence="4">Plastid lipid-associated protein/fibrillin conserved domain-containing protein</fullName>
    </recommendedName>
</protein>
<dbReference type="Pfam" id="PF04755">
    <property type="entry name" value="PAP_fibrillin"/>
    <property type="match status" value="1"/>
</dbReference>
<dbReference type="AlphaFoldDB" id="A0AAD7UIM1"/>
<evidence type="ECO:0000313" key="5">
    <source>
        <dbReference type="EMBL" id="KAJ8606032.1"/>
    </source>
</evidence>